<dbReference type="PANTHER" id="PTHR11086:SF18">
    <property type="entry name" value="DEOXYCYTIDYLATE DEAMINASE"/>
    <property type="match status" value="1"/>
</dbReference>
<organism evidence="6">
    <name type="scientific">Serratia phage Kevin</name>
    <dbReference type="NCBI Taxonomy" id="3161161"/>
    <lineage>
        <taxon>Viruses</taxon>
        <taxon>Duplodnaviria</taxon>
        <taxon>Heunggongvirae</taxon>
        <taxon>Uroviricota</taxon>
        <taxon>Caudoviricetes</taxon>
        <taxon>Pantevenvirales</taxon>
        <taxon>Ackermannviridae</taxon>
        <taxon>Miltonvirus</taxon>
    </lineage>
</organism>
<evidence type="ECO:0000256" key="2">
    <source>
        <dbReference type="ARBA" id="ARBA00022723"/>
    </source>
</evidence>
<reference evidence="6" key="1">
    <citation type="submission" date="2024-06" db="EMBL/GenBank/DDBJ databases">
        <authorList>
            <person name="Melgar S."/>
            <person name="Ryabinky S."/>
            <person name="Merugu K."/>
            <person name="Desisa B."/>
            <person name="Truong H."/>
            <person name="Jamal R."/>
            <person name="Sandhu A."/>
            <person name="Johnson A."/>
        </authorList>
    </citation>
    <scope>NUCLEOTIDE SEQUENCE</scope>
</reference>
<evidence type="ECO:0000313" key="6">
    <source>
        <dbReference type="EMBL" id="XCN28039.1"/>
    </source>
</evidence>
<keyword evidence="3" id="KW-0378">Hydrolase</keyword>
<evidence type="ECO:0000259" key="5">
    <source>
        <dbReference type="PROSITE" id="PS51747"/>
    </source>
</evidence>
<keyword evidence="2" id="KW-0479">Metal-binding</keyword>
<dbReference type="PROSITE" id="PS00903">
    <property type="entry name" value="CYT_DCMP_DEAMINASES_1"/>
    <property type="match status" value="1"/>
</dbReference>
<dbReference type="GO" id="GO:0004132">
    <property type="term" value="F:dCMP deaminase activity"/>
    <property type="evidence" value="ECO:0007669"/>
    <property type="project" value="TreeGrafter"/>
</dbReference>
<dbReference type="GO" id="GO:0008270">
    <property type="term" value="F:zinc ion binding"/>
    <property type="evidence" value="ECO:0007669"/>
    <property type="project" value="InterPro"/>
</dbReference>
<dbReference type="PROSITE" id="PS51747">
    <property type="entry name" value="CYT_DCMP_DEAMINASES_2"/>
    <property type="match status" value="1"/>
</dbReference>
<dbReference type="InterPro" id="IPR002125">
    <property type="entry name" value="CMP_dCMP_dom"/>
</dbReference>
<comment type="similarity">
    <text evidence="1">Belongs to the cytidine and deoxycytidylate deaminase family.</text>
</comment>
<evidence type="ECO:0000256" key="3">
    <source>
        <dbReference type="ARBA" id="ARBA00022801"/>
    </source>
</evidence>
<protein>
    <submittedName>
        <fullName evidence="6">Deoxycytidylate deaminase</fullName>
    </submittedName>
</protein>
<dbReference type="Pfam" id="PF00383">
    <property type="entry name" value="dCMP_cyt_deam_1"/>
    <property type="match status" value="1"/>
</dbReference>
<dbReference type="InterPro" id="IPR016192">
    <property type="entry name" value="APOBEC/CMP_deaminase_Zn-bd"/>
</dbReference>
<dbReference type="InterPro" id="IPR015517">
    <property type="entry name" value="dCMP_deaminase-rel"/>
</dbReference>
<feature type="domain" description="CMP/dCMP-type deaminase" evidence="5">
    <location>
        <begin position="5"/>
        <end position="130"/>
    </location>
</feature>
<accession>A0AAU8KWP2</accession>
<evidence type="ECO:0000256" key="4">
    <source>
        <dbReference type="ARBA" id="ARBA00022833"/>
    </source>
</evidence>
<dbReference type="PANTHER" id="PTHR11086">
    <property type="entry name" value="DEOXYCYTIDYLATE DEAMINASE-RELATED"/>
    <property type="match status" value="1"/>
</dbReference>
<dbReference type="Gene3D" id="3.40.140.10">
    <property type="entry name" value="Cytidine Deaminase, domain 2"/>
    <property type="match status" value="1"/>
</dbReference>
<proteinExistence type="inferred from homology"/>
<sequence length="310" mass="34735">MFKRRMVHAHMRSALAYSKASYAQRLQVGAVIVDQTTDQPVAIGWNGTAPGEPNVCEVDDGNGGLVSVEGVIHAEVNAMNRLRTQHTRKMLSMFVSDSPCPDCAKKILKSGIKQVFFNRRYRLDEGIKILLKGGVELFQVTYDEVCQVTLNLDDVSVTPAKFDVKDVLLTENRRRIVERKFYGLKKYREPWLTSDTREAMLMFEAGATAYEISAKLDRTIGSIIGHFNRGGLVSFYNGVGVMKSTPDGRELWCTVYESQENTLAVTAEFEALVPKVLEFMNTVSAKADDVIAAFKDQMSPAYVRVAMRRK</sequence>
<keyword evidence="4" id="KW-0862">Zinc</keyword>
<evidence type="ECO:0000256" key="1">
    <source>
        <dbReference type="ARBA" id="ARBA00006576"/>
    </source>
</evidence>
<name>A0AAU8KWP2_9CAUD</name>
<dbReference type="EMBL" id="PP869623">
    <property type="protein sequence ID" value="XCN28039.1"/>
    <property type="molecule type" value="Genomic_DNA"/>
</dbReference>
<dbReference type="SUPFAM" id="SSF53927">
    <property type="entry name" value="Cytidine deaminase-like"/>
    <property type="match status" value="1"/>
</dbReference>
<dbReference type="InterPro" id="IPR016193">
    <property type="entry name" value="Cytidine_deaminase-like"/>
</dbReference>